<dbReference type="OrthoDB" id="6367612at2"/>
<sequence>MLRTRSFLLLGLLLAGCQSLPSGPEGGIAADRVLLSARHCLQDPQPDQNDRVHFGPCLKVLSVDGQPAQVRPDGFIELPIRTALTLETTCIYRHADGTPIPATVQTARFKVDENTFPEGGRRWYLHAHERAVNVVGCRPTLAPSVYPSQRSR</sequence>
<evidence type="ECO:0000313" key="1">
    <source>
        <dbReference type="EMBL" id="ONF43003.1"/>
    </source>
</evidence>
<dbReference type="PROSITE" id="PS51257">
    <property type="entry name" value="PROKAR_LIPOPROTEIN"/>
    <property type="match status" value="1"/>
</dbReference>
<accession>A0A1V2DQV1</accession>
<dbReference type="Proteomes" id="UP000189339">
    <property type="component" value="Unassembled WGS sequence"/>
</dbReference>
<evidence type="ECO:0008006" key="3">
    <source>
        <dbReference type="Google" id="ProtNLM"/>
    </source>
</evidence>
<keyword evidence="2" id="KW-1185">Reference proteome</keyword>
<dbReference type="STRING" id="135739.BTO32_09895"/>
<comment type="caution">
    <text evidence="1">The sequence shown here is derived from an EMBL/GenBank/DDBJ whole genome shotgun (WGS) entry which is preliminary data.</text>
</comment>
<dbReference type="AlphaFoldDB" id="A0A1V2DQV1"/>
<organism evidence="1 2">
    <name type="scientific">Marinobacter lutaoensis</name>
    <dbReference type="NCBI Taxonomy" id="135739"/>
    <lineage>
        <taxon>Bacteria</taxon>
        <taxon>Pseudomonadati</taxon>
        <taxon>Pseudomonadota</taxon>
        <taxon>Gammaproteobacteria</taxon>
        <taxon>Pseudomonadales</taxon>
        <taxon>Marinobacteraceae</taxon>
        <taxon>Marinobacter</taxon>
    </lineage>
</organism>
<dbReference type="EMBL" id="MSCW01000007">
    <property type="protein sequence ID" value="ONF43003.1"/>
    <property type="molecule type" value="Genomic_DNA"/>
</dbReference>
<protein>
    <recommendedName>
        <fullName evidence="3">Lipoprotein</fullName>
    </recommendedName>
</protein>
<proteinExistence type="predicted"/>
<name>A0A1V2DQV1_9GAMM</name>
<dbReference type="RefSeq" id="WP_076724481.1">
    <property type="nucleotide sequence ID" value="NZ_JABWTC010000017.1"/>
</dbReference>
<gene>
    <name evidence="1" type="ORF">BTO32_09895</name>
</gene>
<reference evidence="1 2" key="1">
    <citation type="submission" date="2016-12" db="EMBL/GenBank/DDBJ databases">
        <title>Marinobacter lutaoensis whole genome sequencing.</title>
        <authorList>
            <person name="Verma A."/>
            <person name="Krishnamurthi S."/>
        </authorList>
    </citation>
    <scope>NUCLEOTIDE SEQUENCE [LARGE SCALE GENOMIC DNA]</scope>
    <source>
        <strain evidence="1 2">T5054</strain>
    </source>
</reference>
<evidence type="ECO:0000313" key="2">
    <source>
        <dbReference type="Proteomes" id="UP000189339"/>
    </source>
</evidence>